<feature type="region of interest" description="Disordered" evidence="1">
    <location>
        <begin position="30"/>
        <end position="100"/>
    </location>
</feature>
<gene>
    <name evidence="2" type="ORF">LTR97_008783</name>
</gene>
<evidence type="ECO:0000313" key="3">
    <source>
        <dbReference type="Proteomes" id="UP001310594"/>
    </source>
</evidence>
<comment type="caution">
    <text evidence="2">The sequence shown here is derived from an EMBL/GenBank/DDBJ whole genome shotgun (WGS) entry which is preliminary data.</text>
</comment>
<dbReference type="AlphaFoldDB" id="A0AAN7W2I2"/>
<proteinExistence type="predicted"/>
<feature type="compositionally biased region" description="Basic and acidic residues" evidence="1">
    <location>
        <begin position="61"/>
        <end position="75"/>
    </location>
</feature>
<organism evidence="2 3">
    <name type="scientific">Elasticomyces elasticus</name>
    <dbReference type="NCBI Taxonomy" id="574655"/>
    <lineage>
        <taxon>Eukaryota</taxon>
        <taxon>Fungi</taxon>
        <taxon>Dikarya</taxon>
        <taxon>Ascomycota</taxon>
        <taxon>Pezizomycotina</taxon>
        <taxon>Dothideomycetes</taxon>
        <taxon>Dothideomycetidae</taxon>
        <taxon>Mycosphaerellales</taxon>
        <taxon>Teratosphaeriaceae</taxon>
        <taxon>Elasticomyces</taxon>
    </lineage>
</organism>
<dbReference type="EMBL" id="JAVRQU010000014">
    <property type="protein sequence ID" value="KAK5695277.1"/>
    <property type="molecule type" value="Genomic_DNA"/>
</dbReference>
<feature type="compositionally biased region" description="Polar residues" evidence="1">
    <location>
        <begin position="30"/>
        <end position="57"/>
    </location>
</feature>
<dbReference type="Proteomes" id="UP001310594">
    <property type="component" value="Unassembled WGS sequence"/>
</dbReference>
<sequence length="180" mass="19700">MQSYAPICRLAAQRTIRQVSRLPLRQFTASTTSRAGNTGSGNIISDKGTQQDTTSGNETGGSREHALDKGAKKDPNLQSYESNAGRRYVQQPKHQVHEHYPTSFLNLRTGSEVFDRHGGDEIVYERTYADAVRSAKAQDTGGQATRQKDERNATAKAKKDHPEAPDVVIGMQDERGGKGA</sequence>
<accession>A0AAN7W2I2</accession>
<evidence type="ECO:0000313" key="2">
    <source>
        <dbReference type="EMBL" id="KAK5695277.1"/>
    </source>
</evidence>
<name>A0AAN7W2I2_9PEZI</name>
<reference evidence="2" key="1">
    <citation type="submission" date="2023-08" db="EMBL/GenBank/DDBJ databases">
        <title>Black Yeasts Isolated from many extreme environments.</title>
        <authorList>
            <person name="Coleine C."/>
            <person name="Stajich J.E."/>
            <person name="Selbmann L."/>
        </authorList>
    </citation>
    <scope>NUCLEOTIDE SEQUENCE</scope>
    <source>
        <strain evidence="2">CCFEE 5810</strain>
    </source>
</reference>
<evidence type="ECO:0000256" key="1">
    <source>
        <dbReference type="SAM" id="MobiDB-lite"/>
    </source>
</evidence>
<protein>
    <submittedName>
        <fullName evidence="2">Uncharacterized protein</fullName>
    </submittedName>
</protein>
<feature type="region of interest" description="Disordered" evidence="1">
    <location>
        <begin position="134"/>
        <end position="180"/>
    </location>
</feature>